<dbReference type="GO" id="GO:0000166">
    <property type="term" value="F:nucleotide binding"/>
    <property type="evidence" value="ECO:0007669"/>
    <property type="project" value="UniProtKB-UniRule"/>
</dbReference>
<dbReference type="InterPro" id="IPR033668">
    <property type="entry name" value="Reg_prot_E2"/>
</dbReference>
<dbReference type="GO" id="GO:0006351">
    <property type="term" value="P:DNA-templated transcription"/>
    <property type="evidence" value="ECO:0007669"/>
    <property type="project" value="UniProtKB-UniRule"/>
</dbReference>
<feature type="domain" description="Papillomavirus E2 C-terminal" evidence="15">
    <location>
        <begin position="377"/>
        <end position="454"/>
    </location>
</feature>
<dbReference type="SUPFAM" id="SSF54957">
    <property type="entry name" value="Viral DNA-binding domain"/>
    <property type="match status" value="1"/>
</dbReference>
<dbReference type="HAMAP" id="MF_04001">
    <property type="entry name" value="PPV_E2"/>
    <property type="match status" value="1"/>
</dbReference>
<evidence type="ECO:0000256" key="9">
    <source>
        <dbReference type="ARBA" id="ARBA00023125"/>
    </source>
</evidence>
<keyword evidence="6 12" id="KW-1048">Host nucleus</keyword>
<dbReference type="InterPro" id="IPR042503">
    <property type="entry name" value="Regulatory_protein_E2_N_1"/>
</dbReference>
<dbReference type="GO" id="GO:0003677">
    <property type="term" value="F:DNA binding"/>
    <property type="evidence" value="ECO:0007669"/>
    <property type="project" value="UniProtKB-UniRule"/>
</dbReference>
<evidence type="ECO:0000256" key="13">
    <source>
        <dbReference type="SAM" id="MobiDB-lite"/>
    </source>
</evidence>
<evidence type="ECO:0000256" key="8">
    <source>
        <dbReference type="ARBA" id="ARBA00023015"/>
    </source>
</evidence>
<dbReference type="GO" id="GO:0042025">
    <property type="term" value="C:host cell nucleus"/>
    <property type="evidence" value="ECO:0007669"/>
    <property type="project" value="UniProtKB-SubCell"/>
</dbReference>
<evidence type="ECO:0000313" key="16">
    <source>
        <dbReference type="EMBL" id="ASH99059.1"/>
    </source>
</evidence>
<comment type="caution">
    <text evidence="12">Lacks conserved residue(s) required for the propagation of feature annotation.</text>
</comment>
<dbReference type="SUPFAM" id="SSF51332">
    <property type="entry name" value="E2 regulatory, transactivation domain"/>
    <property type="match status" value="1"/>
</dbReference>
<feature type="domain" description="Papillomavirus E2 N-terminal" evidence="14">
    <location>
        <begin position="9"/>
        <end position="205"/>
    </location>
</feature>
<dbReference type="InterPro" id="IPR000427">
    <property type="entry name" value="Papillomavirus_E2_C"/>
</dbReference>
<protein>
    <recommendedName>
        <fullName evidence="12">Regulatory protein E2</fullName>
    </recommendedName>
</protein>
<dbReference type="InterPro" id="IPR012677">
    <property type="entry name" value="Nucleotide-bd_a/b_plait_sf"/>
</dbReference>
<feature type="region of interest" description="DNA-binding domain" evidence="12">
    <location>
        <begin position="374"/>
        <end position="456"/>
    </location>
</feature>
<evidence type="ECO:0000256" key="6">
    <source>
        <dbReference type="ARBA" id="ARBA00022562"/>
    </source>
</evidence>
<dbReference type="Pfam" id="PF00508">
    <property type="entry name" value="PPV_E2_N"/>
    <property type="match status" value="1"/>
</dbReference>
<evidence type="ECO:0000256" key="4">
    <source>
        <dbReference type="ARBA" id="ARBA00022518"/>
    </source>
</evidence>
<keyword evidence="8 12" id="KW-0805">Transcription regulation</keyword>
<name>A0A220IGF0_9PAPI</name>
<dbReference type="GO" id="GO:0006260">
    <property type="term" value="P:DNA replication"/>
    <property type="evidence" value="ECO:0007669"/>
    <property type="project" value="UniProtKB-KW"/>
</dbReference>
<feature type="compositionally biased region" description="Basic and acidic residues" evidence="13">
    <location>
        <begin position="334"/>
        <end position="345"/>
    </location>
</feature>
<dbReference type="InterPro" id="IPR036050">
    <property type="entry name" value="Regulatory_protein_E2_N"/>
</dbReference>
<dbReference type="InterPro" id="IPR042504">
    <property type="entry name" value="Regulatory_protein_E2_N_2"/>
</dbReference>
<evidence type="ECO:0000259" key="14">
    <source>
        <dbReference type="Pfam" id="PF00508"/>
    </source>
</evidence>
<feature type="compositionally biased region" description="Low complexity" evidence="13">
    <location>
        <begin position="315"/>
        <end position="327"/>
    </location>
</feature>
<comment type="subcellular location">
    <subcellularLocation>
        <location evidence="1 12">Host nucleus</location>
    </subcellularLocation>
</comment>
<keyword evidence="3 12" id="KW-0678">Repressor</keyword>
<dbReference type="GO" id="GO:0003700">
    <property type="term" value="F:DNA-binding transcription factor activity"/>
    <property type="evidence" value="ECO:0007669"/>
    <property type="project" value="UniProtKB-UniRule"/>
</dbReference>
<dbReference type="EMBL" id="MF327536">
    <property type="protein sequence ID" value="ASH99059.1"/>
    <property type="molecule type" value="Genomic_DNA"/>
</dbReference>
<dbReference type="GO" id="GO:0039693">
    <property type="term" value="P:viral DNA genome replication"/>
    <property type="evidence" value="ECO:0007669"/>
    <property type="project" value="UniProtKB-UniRule"/>
</dbReference>
<dbReference type="Gene3D" id="1.10.287.30">
    <property type="entry name" value="E2 (early) protein, N terminal domain, subdomain 1"/>
    <property type="match status" value="1"/>
</dbReference>
<evidence type="ECO:0000256" key="2">
    <source>
        <dbReference type="ARBA" id="ARBA00007794"/>
    </source>
</evidence>
<keyword evidence="4 12" id="KW-0244">Early protein</keyword>
<evidence type="ECO:0000256" key="5">
    <source>
        <dbReference type="ARBA" id="ARBA00022553"/>
    </source>
</evidence>
<keyword evidence="5 12" id="KW-0597">Phosphoprotein</keyword>
<comment type="PTM">
    <text evidence="12">Phosphorylated.</text>
</comment>
<organism evidence="16">
    <name type="scientific">Ailuropoda melanoleuca papillomavirus 2</name>
    <dbReference type="NCBI Taxonomy" id="2016455"/>
    <lineage>
        <taxon>Viruses</taxon>
        <taxon>Monodnaviria</taxon>
        <taxon>Shotokuvirae</taxon>
        <taxon>Cossaviricota</taxon>
        <taxon>Papovaviricetes</taxon>
        <taxon>Zurhausenvirales</taxon>
        <taxon>Papillomaviridae</taxon>
        <taxon>Firstpapillomavirinae</taxon>
        <taxon>Omegapapillomavirus</taxon>
        <taxon>Omegapapillomavirus 1</taxon>
    </lineage>
</organism>
<evidence type="ECO:0000256" key="10">
    <source>
        <dbReference type="ARBA" id="ARBA00023159"/>
    </source>
</evidence>
<dbReference type="OrthoDB" id="15886at10239"/>
<dbReference type="Pfam" id="PF00511">
    <property type="entry name" value="PPV_E2_C"/>
    <property type="match status" value="1"/>
</dbReference>
<evidence type="ECO:0000256" key="7">
    <source>
        <dbReference type="ARBA" id="ARBA00022705"/>
    </source>
</evidence>
<dbReference type="InterPro" id="IPR001866">
    <property type="entry name" value="PPV_E2_N"/>
</dbReference>
<proteinExistence type="inferred from homology"/>
<sequence>MTKMRETTETLENRLGALQDKMMDIYEKGGHKLEDQIDYWLLNRKENALLFYAKQKGYKTLGLQPVPPLLVSKEKASIAIEMHLLLCSLQDSEYGTLPWTITDTSREMYESKPEKTFKKRGVHVRVLYDDMQSQQVEYVCWLEVYFWDCDNAKWGCGSSGVDAHGVFWTLKGQKKYYENFDKDANKYGKTGCWTVNFKNETFRFSTSASPVGKPVSAAANDSTDGRAPDEPGCPQEAEAPVCAKRQADGATHCGEAPRLGEQQGEHRPPEKRRRASSASEGERGQHGKQRVWGRRQDCAPSSGSVHTEPTCTPVQLLQQQQQQQQQRQQHKKQQLHEQQHQQQDRDEQEEDEAGVVGDPGVHLSGGNTTQPASTPLPVAVLSGNANQLKCYRYRLNKRHRDLILYISTTWYWTSNSGQHKTAKITVMFKSTACRDMFKKKVVLPKGVTITHGAMAF</sequence>
<evidence type="ECO:0000256" key="3">
    <source>
        <dbReference type="ARBA" id="ARBA00022491"/>
    </source>
</evidence>
<evidence type="ECO:0000256" key="11">
    <source>
        <dbReference type="ARBA" id="ARBA00023163"/>
    </source>
</evidence>
<dbReference type="GO" id="GO:0006275">
    <property type="term" value="P:regulation of DNA replication"/>
    <property type="evidence" value="ECO:0007669"/>
    <property type="project" value="UniProtKB-UniRule"/>
</dbReference>
<keyword evidence="9 12" id="KW-0238">DNA-binding</keyword>
<evidence type="ECO:0000259" key="15">
    <source>
        <dbReference type="Pfam" id="PF00511"/>
    </source>
</evidence>
<comment type="subunit">
    <text evidence="12">Binds DNA as homodimer. Interacts with protein E1; this interaction greatly increases E1 DNA-binding activity. Interacts with protein L1; this interaction enhances E2-dependent replication and transcription activation. Interacts with protein L2; this interaction inhibits E2 transcriptional activity but not DNA replication function E2. Interacts with protein E7; this interaction inhibits E7 oncogenic activity. Interacts with host TAF1; this interaction modulates E2-dependent transcriptional regulation. Interacts with host BRD4; this interaction mediates E2 transcriptional activation function. Additionally, the interaction with host BRD4 on mitotic chromosomes mediates tethering of the viral genome. Interacts with host TOPBP1; this interaction is required for optimal viral DNA replication.</text>
</comment>
<dbReference type="Gene3D" id="2.170.200.10">
    <property type="entry name" value="Papillomavirus E2 early protein domain"/>
    <property type="match status" value="1"/>
</dbReference>
<gene>
    <name evidence="12" type="primary">E2</name>
</gene>
<keyword evidence="11 12" id="KW-0804">Transcription</keyword>
<reference evidence="16" key="1">
    <citation type="journal article" date="2017" name="Microbiome">
        <title>Virome comparisons in wild-diseased and healthy captive giant pandas.</title>
        <authorList>
            <person name="Zhang W."/>
            <person name="Yang S."/>
            <person name="Shan T."/>
            <person name="Hou R."/>
            <person name="Liu Z."/>
            <person name="Li W."/>
            <person name="Guo L."/>
            <person name="Wang Y."/>
            <person name="Chen P."/>
            <person name="Wang X."/>
            <person name="Feng F."/>
            <person name="Wang H."/>
            <person name="Chen C."/>
            <person name="Shen Q."/>
            <person name="Zhou C."/>
            <person name="Hua X."/>
            <person name="Cui L."/>
            <person name="Deng X."/>
            <person name="Zhang Z."/>
            <person name="Qi D."/>
            <person name="Delwart E."/>
        </authorList>
    </citation>
    <scope>NUCLEOTIDE SEQUENCE</scope>
    <source>
        <strain evidence="16">Gpam002</strain>
    </source>
</reference>
<comment type="similarity">
    <text evidence="12">Belongs to the papillomaviridae E2 protein family.</text>
</comment>
<feature type="compositionally biased region" description="Polar residues" evidence="13">
    <location>
        <begin position="299"/>
        <end position="313"/>
    </location>
</feature>
<dbReference type="Proteomes" id="UP000202747">
    <property type="component" value="Segment"/>
</dbReference>
<evidence type="ECO:0000256" key="1">
    <source>
        <dbReference type="ARBA" id="ARBA00004147"/>
    </source>
</evidence>
<dbReference type="InterPro" id="IPR035975">
    <property type="entry name" value="E2/EBNA1_C_sf"/>
</dbReference>
<comment type="function">
    <text evidence="12">Plays a role in the initiation of viral DNA replication. A dimer of E2 interacts with a dimer of E1 in order to improve specificity of E1 DNA binding activity. Once the complex recognizes and binds DNA at specific sites, the E2 dimer is removed from DNA. E2 also regulates viral transcription through binding to the E2RE response element (5'-ACCNNNNNNGGT-3') present in multiple copies in the regulatory regions of the viral genome. Activates or represses transcription depending on E2RE's position with regards to proximal promoter elements including the TATA-box. Repression occurs by sterically hindering the assembly of the transcription initiation complex.</text>
</comment>
<dbReference type="Gene3D" id="3.30.70.330">
    <property type="match status" value="1"/>
</dbReference>
<keyword evidence="10 12" id="KW-0010">Activator</keyword>
<evidence type="ECO:0000256" key="12">
    <source>
        <dbReference type="HAMAP-Rule" id="MF_04001"/>
    </source>
</evidence>
<keyword evidence="7 12" id="KW-0235">DNA replication</keyword>
<feature type="region of interest" description="Disordered" evidence="13">
    <location>
        <begin position="205"/>
        <end position="375"/>
    </location>
</feature>
<accession>A0A220IGF0</accession>
<comment type="similarity">
    <text evidence="2">Belongs to the papillomaviridae E8^E2C protein family.</text>
</comment>